<feature type="transmembrane region" description="Helical" evidence="8">
    <location>
        <begin position="542"/>
        <end position="558"/>
    </location>
</feature>
<keyword evidence="2" id="KW-0813">Transport</keyword>
<feature type="transmembrane region" description="Helical" evidence="8">
    <location>
        <begin position="564"/>
        <end position="588"/>
    </location>
</feature>
<gene>
    <name evidence="9" type="ORF">CKO25_04110</name>
</gene>
<feature type="transmembrane region" description="Helical" evidence="8">
    <location>
        <begin position="117"/>
        <end position="134"/>
    </location>
</feature>
<keyword evidence="5 8" id="KW-1133">Transmembrane helix</keyword>
<evidence type="ECO:0008006" key="11">
    <source>
        <dbReference type="Google" id="ProtNLM"/>
    </source>
</evidence>
<organism evidence="9 10">
    <name type="scientific">Thiocapsa imhoffii</name>
    <dbReference type="NCBI Taxonomy" id="382777"/>
    <lineage>
        <taxon>Bacteria</taxon>
        <taxon>Pseudomonadati</taxon>
        <taxon>Pseudomonadota</taxon>
        <taxon>Gammaproteobacteria</taxon>
        <taxon>Chromatiales</taxon>
        <taxon>Chromatiaceae</taxon>
        <taxon>Thiocapsa</taxon>
    </lineage>
</organism>
<evidence type="ECO:0000256" key="8">
    <source>
        <dbReference type="SAM" id="Phobius"/>
    </source>
</evidence>
<feature type="transmembrane region" description="Helical" evidence="8">
    <location>
        <begin position="513"/>
        <end position="535"/>
    </location>
</feature>
<evidence type="ECO:0000256" key="6">
    <source>
        <dbReference type="ARBA" id="ARBA00023136"/>
    </source>
</evidence>
<feature type="transmembrane region" description="Helical" evidence="8">
    <location>
        <begin position="168"/>
        <end position="189"/>
    </location>
</feature>
<keyword evidence="4 8" id="KW-0812">Transmembrane</keyword>
<feature type="transmembrane region" description="Helical" evidence="8">
    <location>
        <begin position="95"/>
        <end position="111"/>
    </location>
</feature>
<dbReference type="PANTHER" id="PTHR30509">
    <property type="entry name" value="P-HYDROXYBENZOIC ACID EFFLUX PUMP SUBUNIT-RELATED"/>
    <property type="match status" value="1"/>
</dbReference>
<reference evidence="9 10" key="1">
    <citation type="journal article" date="2020" name="Microorganisms">
        <title>Osmotic Adaptation and Compatible Solute Biosynthesis of Phototrophic Bacteria as Revealed from Genome Analyses.</title>
        <authorList>
            <person name="Imhoff J.F."/>
            <person name="Rahn T."/>
            <person name="Kunzel S."/>
            <person name="Keller A."/>
            <person name="Neulinger S.C."/>
        </authorList>
    </citation>
    <scope>NUCLEOTIDE SEQUENCE [LARGE SCALE GENOMIC DNA]</scope>
    <source>
        <strain evidence="9 10">DSM 21303</strain>
    </source>
</reference>
<dbReference type="EMBL" id="NRSD01000003">
    <property type="protein sequence ID" value="MBK1643858.1"/>
    <property type="molecule type" value="Genomic_DNA"/>
</dbReference>
<evidence type="ECO:0000256" key="7">
    <source>
        <dbReference type="SAM" id="MobiDB-lite"/>
    </source>
</evidence>
<keyword evidence="6 8" id="KW-0472">Membrane</keyword>
<dbReference type="GO" id="GO:0005886">
    <property type="term" value="C:plasma membrane"/>
    <property type="evidence" value="ECO:0007669"/>
    <property type="project" value="UniProtKB-SubCell"/>
</dbReference>
<dbReference type="PANTHER" id="PTHR30509:SF9">
    <property type="entry name" value="MULTIDRUG RESISTANCE PROTEIN MDTO"/>
    <property type="match status" value="1"/>
</dbReference>
<name>A0A9X0WFY8_9GAMM</name>
<evidence type="ECO:0000256" key="2">
    <source>
        <dbReference type="ARBA" id="ARBA00022448"/>
    </source>
</evidence>
<feature type="region of interest" description="Disordered" evidence="7">
    <location>
        <begin position="322"/>
        <end position="343"/>
    </location>
</feature>
<dbReference type="Pfam" id="PF04632">
    <property type="entry name" value="FUSC"/>
    <property type="match status" value="1"/>
</dbReference>
<comment type="subcellular location">
    <subcellularLocation>
        <location evidence="1">Cell membrane</location>
        <topology evidence="1">Multi-pass membrane protein</topology>
    </subcellularLocation>
</comment>
<dbReference type="GO" id="GO:0022857">
    <property type="term" value="F:transmembrane transporter activity"/>
    <property type="evidence" value="ECO:0007669"/>
    <property type="project" value="InterPro"/>
</dbReference>
<comment type="caution">
    <text evidence="9">The sequence shown here is derived from an EMBL/GenBank/DDBJ whole genome shotgun (WGS) entry which is preliminary data.</text>
</comment>
<evidence type="ECO:0000256" key="1">
    <source>
        <dbReference type="ARBA" id="ARBA00004651"/>
    </source>
</evidence>
<evidence type="ECO:0000256" key="4">
    <source>
        <dbReference type="ARBA" id="ARBA00022692"/>
    </source>
</evidence>
<feature type="transmembrane region" description="Helical" evidence="8">
    <location>
        <begin position="459"/>
        <end position="477"/>
    </location>
</feature>
<dbReference type="AlphaFoldDB" id="A0A9X0WFY8"/>
<accession>A0A9X0WFY8</accession>
<evidence type="ECO:0000313" key="9">
    <source>
        <dbReference type="EMBL" id="MBK1643858.1"/>
    </source>
</evidence>
<evidence type="ECO:0000256" key="3">
    <source>
        <dbReference type="ARBA" id="ARBA00022475"/>
    </source>
</evidence>
<protein>
    <recommendedName>
        <fullName evidence="11">FUSC family protein</fullName>
    </recommendedName>
</protein>
<feature type="transmembrane region" description="Helical" evidence="8">
    <location>
        <begin position="141"/>
        <end position="162"/>
    </location>
</feature>
<proteinExistence type="predicted"/>
<dbReference type="InterPro" id="IPR006726">
    <property type="entry name" value="PHBA_efflux_AaeB/fusaric-R"/>
</dbReference>
<evidence type="ECO:0000313" key="10">
    <source>
        <dbReference type="Proteomes" id="UP001138802"/>
    </source>
</evidence>
<feature type="transmembrane region" description="Helical" evidence="8">
    <location>
        <begin position="431"/>
        <end position="453"/>
    </location>
</feature>
<dbReference type="Proteomes" id="UP001138802">
    <property type="component" value="Unassembled WGS sequence"/>
</dbReference>
<sequence>MRRCRRRFRCGSVIPRASRSFLRTALINADTCSSAVRLWSPTAVVDALKTSLGILIAWGIALQLQWPDPFMAPLAVLVLQTPFLGASLRKGVMRVLGTLAGAALALVLIGLFVQEPWILLTLLSLILVISVYHMRLSSYGYAWFMVALAVSVIVWDASAAPHTVFQAAIYRTSEAIIGILVVLVVNGILWPRTAGHRYLDQQRHVLVELAGHLRRTGAAVTSEGAVGFAPMPKALLRAPPELRELLAAAKLDSSRVQRRHRTYEAQIQALTASLGSMMGLSENLRLAAVGRRAFLTQPQRQVLREALEQLASALEAAGTAASQASSAAVPPSTPPRQDATVNGSTADGITEAAAVALAAAEACRQPLLTGPSLAQQTAGDSALAHALAAQLQALASDVERLVEASTAVGSDRALPTGKLPRELVVPWRRRVALAGPNALATGLAFWVLVVLWVNVQWPPLGLLAVVMAVVLIGGPTLKKTEALPSAKLTVLGFVLGILITAPIYLMVMPRLDGFFELALVLFPVYFTITYCLQVLPPPYQSMFLRIGILAIMLLNVEPQQLYSAVSYIDTALSIGTGFLVGVGALALLNGAPPHVQVRHHIKRLLSSLSQAQVALADFGAANFAAAVAHHDQHLRAELQGLSELLPAAYTPRVPHNDHERIEALGDALTGLVTRFRGLQQARLRWGVQLRDQGLGTSLGRQLLGPFVTTYQAFIQKLDHPALPASVAALDAITHDVRRELSRIDGYRHNEQVNPDNLYTLTIAGHYIAVMHALRELAAALDEIDWTAWRAPDP</sequence>
<feature type="transmembrane region" description="Helical" evidence="8">
    <location>
        <begin position="489"/>
        <end position="507"/>
    </location>
</feature>
<keyword evidence="3" id="KW-1003">Cell membrane</keyword>
<keyword evidence="10" id="KW-1185">Reference proteome</keyword>
<evidence type="ECO:0000256" key="5">
    <source>
        <dbReference type="ARBA" id="ARBA00022989"/>
    </source>
</evidence>